<organism evidence="7">
    <name type="scientific">Athelia psychrophila</name>
    <dbReference type="NCBI Taxonomy" id="1759441"/>
    <lineage>
        <taxon>Eukaryota</taxon>
        <taxon>Fungi</taxon>
        <taxon>Dikarya</taxon>
        <taxon>Basidiomycota</taxon>
        <taxon>Agaricomycotina</taxon>
        <taxon>Agaricomycetes</taxon>
        <taxon>Agaricomycetidae</taxon>
        <taxon>Atheliales</taxon>
        <taxon>Atheliaceae</taxon>
        <taxon>Athelia</taxon>
    </lineage>
</organism>
<dbReference type="GO" id="GO:0035091">
    <property type="term" value="F:phosphatidylinositol binding"/>
    <property type="evidence" value="ECO:0007669"/>
    <property type="project" value="InterPro"/>
</dbReference>
<dbReference type="PROSITE" id="PS50002">
    <property type="entry name" value="SH3"/>
    <property type="match status" value="2"/>
</dbReference>
<dbReference type="InterPro" id="IPR035550">
    <property type="entry name" value="Bem1/Scd2_PX"/>
</dbReference>
<dbReference type="Pfam" id="PF00018">
    <property type="entry name" value="SH3_1"/>
    <property type="match status" value="2"/>
</dbReference>
<feature type="domain" description="SH3" evidence="5">
    <location>
        <begin position="39"/>
        <end position="102"/>
    </location>
</feature>
<dbReference type="OrthoDB" id="548867at2759"/>
<dbReference type="STRING" id="436010.A0A166DWV0"/>
<dbReference type="GO" id="GO:0005737">
    <property type="term" value="C:cytoplasm"/>
    <property type="evidence" value="ECO:0007669"/>
    <property type="project" value="TreeGrafter"/>
</dbReference>
<dbReference type="InterPro" id="IPR035548">
    <property type="entry name" value="Bem1/Scd2_SH3_1"/>
</dbReference>
<keyword evidence="2" id="KW-0677">Repeat</keyword>
<dbReference type="GO" id="GO:0030674">
    <property type="term" value="F:protein-macromolecule adaptor activity"/>
    <property type="evidence" value="ECO:0007669"/>
    <property type="project" value="TreeGrafter"/>
</dbReference>
<feature type="region of interest" description="Disordered" evidence="4">
    <location>
        <begin position="1"/>
        <end position="38"/>
    </location>
</feature>
<dbReference type="GO" id="GO:0000747">
    <property type="term" value="P:conjugation with cellular fusion"/>
    <property type="evidence" value="ECO:0007669"/>
    <property type="project" value="TreeGrafter"/>
</dbReference>
<dbReference type="CDD" id="cd11879">
    <property type="entry name" value="SH3_Bem1p_2"/>
    <property type="match status" value="1"/>
</dbReference>
<dbReference type="SMART" id="SM00312">
    <property type="entry name" value="PX"/>
    <property type="match status" value="1"/>
</dbReference>
<feature type="domain" description="PX" evidence="6">
    <location>
        <begin position="294"/>
        <end position="434"/>
    </location>
</feature>
<evidence type="ECO:0000259" key="5">
    <source>
        <dbReference type="PROSITE" id="PS50002"/>
    </source>
</evidence>
<feature type="region of interest" description="Disordered" evidence="4">
    <location>
        <begin position="480"/>
        <end position="603"/>
    </location>
</feature>
<evidence type="ECO:0000256" key="4">
    <source>
        <dbReference type="SAM" id="MobiDB-lite"/>
    </source>
</evidence>
<dbReference type="PANTHER" id="PTHR15706:SF2">
    <property type="entry name" value="SH3 AND PX DOMAIN-CONTAINING PROTEIN 2A"/>
    <property type="match status" value="1"/>
</dbReference>
<dbReference type="InterPro" id="IPR036028">
    <property type="entry name" value="SH3-like_dom_sf"/>
</dbReference>
<feature type="compositionally biased region" description="Acidic residues" evidence="4">
    <location>
        <begin position="484"/>
        <end position="497"/>
    </location>
</feature>
<sequence length="688" mass="75681">MKSLRKSLNGGKDQQTLRHHISTPLPLPSVSKPSAAISPPQKVIRALSDYRPQAPQELPFQKGDFFYVVRDVDNQGAWYEAHNPVSGARGLVQRSMFEEFNKNPTPIRTSQVLSPTVFSPGGGVLSPSTPNTPSAPKTQVFYAVVLHDFVAERADELDAKAGDPISVVAQSNREWFVAKPIGKLGRPGLIPVTFVEVRDPASNLPIRDIDMLMDRGDLPRVEDWKRAVFNYKASSIPLGTLDDPNGRESVVPNSPYMPQRSPSGSSNSHASPTQPPHPSERLEPPPRTPSPTHLPPGILLAANVVSFHYEMDEYWFRIDATYQPIPPTDAARPPSSLPSAKQLVLFRVYNDFYDFQVSLLNNFPKEAGREPPAERILPYMPGPAQQVDDEITATRRAELDEYLHRLCELSGQGARAILEHEVVRDFCALKPGDVEHDVEPKVEEIEALYGFKDELLTGNGNGPHHYQDYESEVRDTLGSMALGDNDEEPSDGSDYEDPYAHTQRPSLAAASHSSLSLRQQAHTQNHQNHQRSGSSMSAYQAQGGGGPYAHEQPSRTGTPSSSHSHSHSHSQSHSKSPSIAPSSKSHSLSRSHSNAGNLNTPSISAANSQTAFVKIKIFDRLTDDLIALRVHPRVSHGELMDKVQARLGGAVSHLSFRDSLDQQFIGVDGDDALTEWMEGTDKHVLYAD</sequence>
<feature type="compositionally biased region" description="Low complexity" evidence="4">
    <location>
        <begin position="261"/>
        <end position="271"/>
    </location>
</feature>
<gene>
    <name evidence="7" type="ORF">FIBSPDRAFT_795986</name>
</gene>
<dbReference type="Pfam" id="PF00787">
    <property type="entry name" value="PX"/>
    <property type="match status" value="1"/>
</dbReference>
<feature type="compositionally biased region" description="Pro residues" evidence="4">
    <location>
        <begin position="285"/>
        <end position="294"/>
    </location>
</feature>
<dbReference type="InterPro" id="IPR051228">
    <property type="entry name" value="NADPH_Oxidase/PX-Domain"/>
</dbReference>
<evidence type="ECO:0000259" key="6">
    <source>
        <dbReference type="PROSITE" id="PS50195"/>
    </source>
</evidence>
<dbReference type="SUPFAM" id="SSF64268">
    <property type="entry name" value="PX domain"/>
    <property type="match status" value="1"/>
</dbReference>
<dbReference type="AlphaFoldDB" id="A0A166DWV0"/>
<dbReference type="Gene3D" id="3.30.1520.10">
    <property type="entry name" value="Phox-like domain"/>
    <property type="match status" value="1"/>
</dbReference>
<dbReference type="SUPFAM" id="SSF50044">
    <property type="entry name" value="SH3-domain"/>
    <property type="match status" value="2"/>
</dbReference>
<reference evidence="7" key="1">
    <citation type="journal article" date="2016" name="Mol. Biol. Evol.">
        <title>Comparative Genomics of Early-Diverging Mushroom-Forming Fungi Provides Insights into the Origins of Lignocellulose Decay Capabilities.</title>
        <authorList>
            <person name="Nagy L.G."/>
            <person name="Riley R."/>
            <person name="Tritt A."/>
            <person name="Adam C."/>
            <person name="Daum C."/>
            <person name="Floudas D."/>
            <person name="Sun H."/>
            <person name="Yadav J.S."/>
            <person name="Pangilinan J."/>
            <person name="Larsson K.H."/>
            <person name="Matsuura K."/>
            <person name="Barry K."/>
            <person name="Labutti K."/>
            <person name="Kuo R."/>
            <person name="Ohm R.A."/>
            <person name="Bhattacharya S.S."/>
            <person name="Shirouzu T."/>
            <person name="Yoshinaga Y."/>
            <person name="Martin F.M."/>
            <person name="Grigoriev I.V."/>
            <person name="Hibbett D.S."/>
        </authorList>
    </citation>
    <scope>NUCLEOTIDE SEQUENCE [LARGE SCALE GENOMIC DNA]</scope>
    <source>
        <strain evidence="7">CBS 109695</strain>
    </source>
</reference>
<dbReference type="EMBL" id="KV417608">
    <property type="protein sequence ID" value="KZP15150.1"/>
    <property type="molecule type" value="Genomic_DNA"/>
</dbReference>
<evidence type="ECO:0000256" key="3">
    <source>
        <dbReference type="PROSITE-ProRule" id="PRU00192"/>
    </source>
</evidence>
<feature type="compositionally biased region" description="Polar residues" evidence="4">
    <location>
        <begin position="531"/>
        <end position="540"/>
    </location>
</feature>
<dbReference type="CDD" id="cd11878">
    <property type="entry name" value="SH3_Bem1p_1"/>
    <property type="match status" value="1"/>
</dbReference>
<feature type="region of interest" description="Disordered" evidence="4">
    <location>
        <begin position="240"/>
        <end position="295"/>
    </location>
</feature>
<accession>A0A166DWV0</accession>
<proteinExistence type="predicted"/>
<dbReference type="PROSITE" id="PS50195">
    <property type="entry name" value="PX"/>
    <property type="match status" value="1"/>
</dbReference>
<feature type="compositionally biased region" description="Low complexity" evidence="4">
    <location>
        <begin position="573"/>
        <end position="593"/>
    </location>
</feature>
<name>A0A166DWV0_9AGAM</name>
<dbReference type="GO" id="GO:0043332">
    <property type="term" value="C:mating projection tip"/>
    <property type="evidence" value="ECO:0007669"/>
    <property type="project" value="TreeGrafter"/>
</dbReference>
<dbReference type="Gene3D" id="2.30.30.40">
    <property type="entry name" value="SH3 Domains"/>
    <property type="match status" value="2"/>
</dbReference>
<evidence type="ECO:0000256" key="2">
    <source>
        <dbReference type="ARBA" id="ARBA00022737"/>
    </source>
</evidence>
<dbReference type="Gene3D" id="3.10.20.90">
    <property type="entry name" value="Phosphatidylinositol 3-kinase Catalytic Subunit, Chain A, domain 1"/>
    <property type="match status" value="1"/>
</dbReference>
<dbReference type="InterPro" id="IPR001683">
    <property type="entry name" value="PX_dom"/>
</dbReference>
<feature type="compositionally biased region" description="Low complexity" evidence="4">
    <location>
        <begin position="506"/>
        <end position="527"/>
    </location>
</feature>
<dbReference type="PANTHER" id="PTHR15706">
    <property type="entry name" value="SH3 MULTIPLE DOMAIN"/>
    <property type="match status" value="1"/>
</dbReference>
<dbReference type="SMART" id="SM00326">
    <property type="entry name" value="SH3"/>
    <property type="match status" value="2"/>
</dbReference>
<evidence type="ECO:0000313" key="7">
    <source>
        <dbReference type="EMBL" id="KZP15150.1"/>
    </source>
</evidence>
<dbReference type="InterPro" id="IPR035549">
    <property type="entry name" value="Bem1/Scd2_SH3_2"/>
</dbReference>
<evidence type="ECO:0000256" key="1">
    <source>
        <dbReference type="ARBA" id="ARBA00022443"/>
    </source>
</evidence>
<feature type="compositionally biased region" description="Polar residues" evidence="4">
    <location>
        <begin position="594"/>
        <end position="603"/>
    </location>
</feature>
<feature type="domain" description="SH3" evidence="5">
    <location>
        <begin position="138"/>
        <end position="200"/>
    </location>
</feature>
<keyword evidence="1 3" id="KW-0728">SH3 domain</keyword>
<dbReference type="InterPro" id="IPR036871">
    <property type="entry name" value="PX_dom_sf"/>
</dbReference>
<dbReference type="SUPFAM" id="SSF54277">
    <property type="entry name" value="CAD &amp; PB1 domains"/>
    <property type="match status" value="1"/>
</dbReference>
<protein>
    <submittedName>
        <fullName evidence="7">Uncharacterized protein</fullName>
    </submittedName>
</protein>
<dbReference type="InterPro" id="IPR001452">
    <property type="entry name" value="SH3_domain"/>
</dbReference>
<dbReference type="CDD" id="cd06890">
    <property type="entry name" value="PX_Bem1p"/>
    <property type="match status" value="1"/>
</dbReference>